<name>A0A3A1QZH4_9BACI</name>
<dbReference type="OrthoDB" id="1901124at2"/>
<proteinExistence type="predicted"/>
<evidence type="ECO:0000313" key="2">
    <source>
        <dbReference type="Proteomes" id="UP000265801"/>
    </source>
</evidence>
<accession>A0A3A1QZH4</accession>
<dbReference type="PANTHER" id="PTHR39166">
    <property type="entry name" value="BLL1166 PROTEIN"/>
    <property type="match status" value="1"/>
</dbReference>
<evidence type="ECO:0000313" key="1">
    <source>
        <dbReference type="EMBL" id="RIW34699.1"/>
    </source>
</evidence>
<keyword evidence="1" id="KW-0808">Transferase</keyword>
<dbReference type="RefSeq" id="WP_119546637.1">
    <property type="nucleotide sequence ID" value="NZ_QXIR01000010.1"/>
</dbReference>
<reference evidence="1 2" key="1">
    <citation type="submission" date="2018-09" db="EMBL/GenBank/DDBJ databases">
        <title>Bacillus saliacetes sp. nov., isolated from Thai shrimp paste (Ka-pi).</title>
        <authorList>
            <person name="Daroonpunt R."/>
            <person name="Tanasupawat S."/>
            <person name="Yiamsombut S."/>
        </authorList>
    </citation>
    <scope>NUCLEOTIDE SEQUENCE [LARGE SCALE GENOMIC DNA]</scope>
    <source>
        <strain evidence="1 2">SKP7-4</strain>
    </source>
</reference>
<protein>
    <submittedName>
        <fullName evidence="1">Nucleotidyltransferase family protein</fullName>
    </submittedName>
</protein>
<gene>
    <name evidence="1" type="ORF">D3H55_09295</name>
</gene>
<dbReference type="AlphaFoldDB" id="A0A3A1QZH4"/>
<dbReference type="InterPro" id="IPR009267">
    <property type="entry name" value="NTP_transf_6"/>
</dbReference>
<comment type="caution">
    <text evidence="1">The sequence shown here is derived from an EMBL/GenBank/DDBJ whole genome shotgun (WGS) entry which is preliminary data.</text>
</comment>
<sequence length="186" mass="21549">MKTKEDVLKTISEDEQMMRILKAAKSVQLPDWWICAGFVRSKIWDSLHGYFHRTEIPDVDVVYYDTSNIDEAYEKGIEEKLREVLPGIPWSVKNEARMHIINNIPPYTSTEDAISKFPETATGLGIKLDEQEKLILSAPHGLDDVLNMEIRPSPHTKASKELTMIYEERILTKDWPAIWPRVKVFH</sequence>
<keyword evidence="2" id="KW-1185">Reference proteome</keyword>
<dbReference type="GO" id="GO:0016740">
    <property type="term" value="F:transferase activity"/>
    <property type="evidence" value="ECO:0007669"/>
    <property type="project" value="UniProtKB-KW"/>
</dbReference>
<dbReference type="PANTHER" id="PTHR39166:SF1">
    <property type="entry name" value="BLL1166 PROTEIN"/>
    <property type="match status" value="1"/>
</dbReference>
<dbReference type="Proteomes" id="UP000265801">
    <property type="component" value="Unassembled WGS sequence"/>
</dbReference>
<dbReference type="Pfam" id="PF06042">
    <property type="entry name" value="NTP_transf_6"/>
    <property type="match status" value="1"/>
</dbReference>
<organism evidence="1 2">
    <name type="scientific">Bacillus salacetis</name>
    <dbReference type="NCBI Taxonomy" id="2315464"/>
    <lineage>
        <taxon>Bacteria</taxon>
        <taxon>Bacillati</taxon>
        <taxon>Bacillota</taxon>
        <taxon>Bacilli</taxon>
        <taxon>Bacillales</taxon>
        <taxon>Bacillaceae</taxon>
        <taxon>Bacillus</taxon>
    </lineage>
</organism>
<dbReference type="EMBL" id="QXIR01000010">
    <property type="protein sequence ID" value="RIW34699.1"/>
    <property type="molecule type" value="Genomic_DNA"/>
</dbReference>